<reference evidence="2 3" key="1">
    <citation type="journal article" date="2017" name="BMC Genomics">
        <title>Comparative genomic and phylogenomic analyses of the Bifidobacteriaceae family.</title>
        <authorList>
            <person name="Lugli G.A."/>
            <person name="Milani C."/>
            <person name="Turroni F."/>
            <person name="Duranti S."/>
            <person name="Mancabelli L."/>
            <person name="Mangifesta M."/>
            <person name="Ferrario C."/>
            <person name="Modesto M."/>
            <person name="Mattarelli P."/>
            <person name="Jiri K."/>
            <person name="van Sinderen D."/>
            <person name="Ventura M."/>
        </authorList>
    </citation>
    <scope>NUCLEOTIDE SEQUENCE [LARGE SCALE GENOMIC DNA]</scope>
    <source>
        <strain evidence="2 3">DSM 22924</strain>
    </source>
</reference>
<protein>
    <submittedName>
        <fullName evidence="2">MerR family transcriptional regulator</fullName>
    </submittedName>
</protein>
<accession>A0A261EVL5</accession>
<gene>
    <name evidence="2" type="ORF">BOCO_0053</name>
</gene>
<organism evidence="2 3">
    <name type="scientific">Bombiscardovia coagulans</name>
    <dbReference type="NCBI Taxonomy" id="686666"/>
    <lineage>
        <taxon>Bacteria</taxon>
        <taxon>Bacillati</taxon>
        <taxon>Actinomycetota</taxon>
        <taxon>Actinomycetes</taxon>
        <taxon>Bifidobacteriales</taxon>
        <taxon>Bifidobacteriaceae</taxon>
        <taxon>Bombiscardovia</taxon>
    </lineage>
</organism>
<keyword evidence="3" id="KW-1185">Reference proteome</keyword>
<dbReference type="Gene3D" id="1.10.1660.10">
    <property type="match status" value="1"/>
</dbReference>
<dbReference type="Proteomes" id="UP000216004">
    <property type="component" value="Unassembled WGS sequence"/>
</dbReference>
<sequence length="150" mass="16487">MTRDNDYESDCCQLWFNIGEVAELIGSTGGCCAIVRRPACSPSCATSRACLQYTQECIARLERVLFYREMGLTTQLIKSLLDSSTPKALQELREQRSRMENKIRLLEAAIGNVGWLIDVAEGTPPKGTTPDNHQRKSPVVPRGPGALGTS</sequence>
<evidence type="ECO:0000313" key="3">
    <source>
        <dbReference type="Proteomes" id="UP000216004"/>
    </source>
</evidence>
<evidence type="ECO:0000313" key="2">
    <source>
        <dbReference type="EMBL" id="OZG50867.1"/>
    </source>
</evidence>
<dbReference type="InterPro" id="IPR009061">
    <property type="entry name" value="DNA-bd_dom_put_sf"/>
</dbReference>
<dbReference type="AlphaFoldDB" id="A0A261EVL5"/>
<name>A0A261EVL5_9BIFI</name>
<dbReference type="SUPFAM" id="SSF46955">
    <property type="entry name" value="Putative DNA-binding domain"/>
    <property type="match status" value="1"/>
</dbReference>
<proteinExistence type="predicted"/>
<dbReference type="EMBL" id="MWWS01000002">
    <property type="protein sequence ID" value="OZG50867.1"/>
    <property type="molecule type" value="Genomic_DNA"/>
</dbReference>
<feature type="region of interest" description="Disordered" evidence="1">
    <location>
        <begin position="121"/>
        <end position="150"/>
    </location>
</feature>
<evidence type="ECO:0000256" key="1">
    <source>
        <dbReference type="SAM" id="MobiDB-lite"/>
    </source>
</evidence>
<comment type="caution">
    <text evidence="2">The sequence shown here is derived from an EMBL/GenBank/DDBJ whole genome shotgun (WGS) entry which is preliminary data.</text>
</comment>